<dbReference type="EC" id="3.4.21.89" evidence="5"/>
<keyword evidence="3 6" id="KW-1133">Transmembrane helix</keyword>
<dbReference type="AlphaFoldDB" id="A0A7G9RZE1"/>
<reference evidence="7 8" key="1">
    <citation type="submission" date="2020-08" db="EMBL/GenBank/DDBJ databases">
        <title>Genome sequence of Erysipelothrix inopinata DSM 15511T.</title>
        <authorList>
            <person name="Hyun D.-W."/>
            <person name="Bae J.-W."/>
        </authorList>
    </citation>
    <scope>NUCLEOTIDE SEQUENCE [LARGE SCALE GENOMIC DNA]</scope>
    <source>
        <strain evidence="7 8">DSM 15511</strain>
    </source>
</reference>
<keyword evidence="8" id="KW-1185">Reference proteome</keyword>
<dbReference type="RefSeq" id="WP_187534086.1">
    <property type="nucleotide sequence ID" value="NZ_CBCSHU010000017.1"/>
</dbReference>
<evidence type="ECO:0000313" key="8">
    <source>
        <dbReference type="Proteomes" id="UP000515928"/>
    </source>
</evidence>
<evidence type="ECO:0000256" key="5">
    <source>
        <dbReference type="NCBIfam" id="TIGR02228"/>
    </source>
</evidence>
<dbReference type="GO" id="GO:0004252">
    <property type="term" value="F:serine-type endopeptidase activity"/>
    <property type="evidence" value="ECO:0007669"/>
    <property type="project" value="UniProtKB-UniRule"/>
</dbReference>
<feature type="transmembrane region" description="Helical" evidence="6">
    <location>
        <begin position="146"/>
        <end position="165"/>
    </location>
</feature>
<dbReference type="InterPro" id="IPR001733">
    <property type="entry name" value="Peptidase_S26B"/>
</dbReference>
<proteinExistence type="predicted"/>
<evidence type="ECO:0000256" key="1">
    <source>
        <dbReference type="ARBA" id="ARBA00004370"/>
    </source>
</evidence>
<dbReference type="InterPro" id="IPR019533">
    <property type="entry name" value="Peptidase_S26"/>
</dbReference>
<sequence length="176" mass="19966">MKKETLNRIWNGVFYLAVVMIAAVLATGLFFPNQYSKFFKSKMYVVVSGSMEPVINTYDGIVVSKASVDDLSVGDIITFRYDLNNDGVDEYITHYIAEISEQGIRTKPAVSDEWDRWTLDSSMIVGRVTYQNPKIGKVLIPIYNNAVPILLITNMIVWITILKIVKEDDSSKEKEL</sequence>
<dbReference type="InterPro" id="IPR036286">
    <property type="entry name" value="LexA/Signal_pep-like_sf"/>
</dbReference>
<organism evidence="7 8">
    <name type="scientific">Erysipelothrix inopinata</name>
    <dbReference type="NCBI Taxonomy" id="225084"/>
    <lineage>
        <taxon>Bacteria</taxon>
        <taxon>Bacillati</taxon>
        <taxon>Bacillota</taxon>
        <taxon>Erysipelotrichia</taxon>
        <taxon>Erysipelotrichales</taxon>
        <taxon>Erysipelotrichaceae</taxon>
        <taxon>Erysipelothrix</taxon>
    </lineage>
</organism>
<dbReference type="SUPFAM" id="SSF51306">
    <property type="entry name" value="LexA/Signal peptidase"/>
    <property type="match status" value="1"/>
</dbReference>
<evidence type="ECO:0000256" key="2">
    <source>
        <dbReference type="ARBA" id="ARBA00022692"/>
    </source>
</evidence>
<dbReference type="GO" id="GO:0009003">
    <property type="term" value="F:signal peptidase activity"/>
    <property type="evidence" value="ECO:0007669"/>
    <property type="project" value="UniProtKB-EC"/>
</dbReference>
<dbReference type="CDD" id="cd06530">
    <property type="entry name" value="S26_SPase_I"/>
    <property type="match status" value="1"/>
</dbReference>
<name>A0A7G9RZE1_9FIRM</name>
<evidence type="ECO:0000256" key="6">
    <source>
        <dbReference type="SAM" id="Phobius"/>
    </source>
</evidence>
<accession>A0A7G9RZE1</accession>
<comment type="subcellular location">
    <subcellularLocation>
        <location evidence="1">Membrane</location>
    </subcellularLocation>
</comment>
<dbReference type="Proteomes" id="UP000515928">
    <property type="component" value="Chromosome"/>
</dbReference>
<keyword evidence="4 6" id="KW-0472">Membrane</keyword>
<keyword evidence="7" id="KW-0378">Hydrolase</keyword>
<dbReference type="EMBL" id="CP060715">
    <property type="protein sequence ID" value="QNN60966.1"/>
    <property type="molecule type" value="Genomic_DNA"/>
</dbReference>
<protein>
    <recommendedName>
        <fullName evidence="5">Signal peptidase I</fullName>
        <ecNumber evidence="5">3.4.21.89</ecNumber>
    </recommendedName>
</protein>
<dbReference type="NCBIfam" id="TIGR02228">
    <property type="entry name" value="sigpep_I_arch"/>
    <property type="match status" value="1"/>
</dbReference>
<dbReference type="KEGG" id="eio:H9L01_00930"/>
<feature type="transmembrane region" description="Helical" evidence="6">
    <location>
        <begin position="12"/>
        <end position="31"/>
    </location>
</feature>
<keyword evidence="2 6" id="KW-0812">Transmembrane</keyword>
<evidence type="ECO:0000313" key="7">
    <source>
        <dbReference type="EMBL" id="QNN60966.1"/>
    </source>
</evidence>
<dbReference type="GO" id="GO:0016020">
    <property type="term" value="C:membrane"/>
    <property type="evidence" value="ECO:0007669"/>
    <property type="project" value="UniProtKB-SubCell"/>
</dbReference>
<gene>
    <name evidence="7" type="ORF">H9L01_00930</name>
</gene>
<dbReference type="GO" id="GO:0006465">
    <property type="term" value="P:signal peptide processing"/>
    <property type="evidence" value="ECO:0007669"/>
    <property type="project" value="UniProtKB-UniRule"/>
</dbReference>
<evidence type="ECO:0000256" key="3">
    <source>
        <dbReference type="ARBA" id="ARBA00022989"/>
    </source>
</evidence>
<evidence type="ECO:0000256" key="4">
    <source>
        <dbReference type="ARBA" id="ARBA00023136"/>
    </source>
</evidence>